<keyword evidence="1" id="KW-1133">Transmembrane helix</keyword>
<dbReference type="HOGENOM" id="CLU_031962_3_2_4"/>
<dbReference type="AlphaFoldDB" id="W0V7S5"/>
<dbReference type="InterPro" id="IPR005625">
    <property type="entry name" value="PepSY-ass_TM"/>
</dbReference>
<keyword evidence="1" id="KW-0812">Transmembrane</keyword>
<dbReference type="eggNOG" id="COG3182">
    <property type="taxonomic scope" value="Bacteria"/>
</dbReference>
<dbReference type="PANTHER" id="PTHR34219">
    <property type="entry name" value="IRON-REGULATED INNER MEMBRANE PROTEIN-RELATED"/>
    <property type="match status" value="1"/>
</dbReference>
<dbReference type="PANTHER" id="PTHR34219:SF1">
    <property type="entry name" value="PEPSY DOMAIN-CONTAINING PROTEIN"/>
    <property type="match status" value="1"/>
</dbReference>
<feature type="transmembrane region" description="Helical" evidence="1">
    <location>
        <begin position="368"/>
        <end position="389"/>
    </location>
</feature>
<feature type="transmembrane region" description="Helical" evidence="1">
    <location>
        <begin position="411"/>
        <end position="436"/>
    </location>
</feature>
<accession>W0V7S5</accession>
<dbReference type="KEGG" id="jag:GJA_3029"/>
<name>W0V7S5_9BURK</name>
<dbReference type="OrthoDB" id="9791166at2"/>
<feature type="transmembrane region" description="Helical" evidence="1">
    <location>
        <begin position="20"/>
        <end position="44"/>
    </location>
</feature>
<dbReference type="RefSeq" id="WP_038493230.1">
    <property type="nucleotide sequence ID" value="NZ_BCTH01000081.1"/>
</dbReference>
<evidence type="ECO:0000313" key="3">
    <source>
        <dbReference type="Proteomes" id="UP000027604"/>
    </source>
</evidence>
<dbReference type="EMBL" id="HG322949">
    <property type="protein sequence ID" value="CDG83655.1"/>
    <property type="molecule type" value="Genomic_DNA"/>
</dbReference>
<evidence type="ECO:0000313" key="2">
    <source>
        <dbReference type="EMBL" id="CDG83655.1"/>
    </source>
</evidence>
<protein>
    <submittedName>
        <fullName evidence="2">PepSY-associated TM helix family protein</fullName>
    </submittedName>
</protein>
<keyword evidence="3" id="KW-1185">Reference proteome</keyword>
<feature type="transmembrane region" description="Helical" evidence="1">
    <location>
        <begin position="191"/>
        <end position="212"/>
    </location>
</feature>
<keyword evidence="1" id="KW-0472">Membrane</keyword>
<evidence type="ECO:0000256" key="1">
    <source>
        <dbReference type="SAM" id="Phobius"/>
    </source>
</evidence>
<dbReference type="Pfam" id="PF03929">
    <property type="entry name" value="PepSY_TM"/>
    <property type="match status" value="1"/>
</dbReference>
<dbReference type="Proteomes" id="UP000027604">
    <property type="component" value="Chromosome I"/>
</dbReference>
<dbReference type="PATRIC" id="fig|1349767.4.peg.4737"/>
<dbReference type="STRING" id="1349767.GJA_3029"/>
<sequence>MNPPKFVTRPIDFYRAAWRWHFYAGLMVLPFMIVLAVTGAIYLFHNEIDNVLYRDLKTVPASSAATRLPADSIVAGALAAHPGIAFNYAPPACPLCSAQVSIKPARGDKLLVFVDPARGAVLGDLPYHGGFSWTVRQLHSLKYFGAIASGMIEIAAGWSILLFFSGIYLWWPRQAGGGVLTVRGAPKQRVFWRDLHAVTGILAGALLLFLAVTGMPWSVLWGAKVNQWANGSNFGYPAGVKVSLPMSGEHLNHTAPTSWSMEQSKVPMSHEHEHHHGQAITLQQALDIFGKLGLSQGYSVSLPSGAMGVYTGSVYPADVHRQRVVHLDRFSGQVLLDMDYAHYGPLAKGIEWGISVHLGQQFGLANQLLMLAACLAIVLLSVSGAIMWWKRRPAGALGVPPLPAAPRARKVVFALLGIGGLLFPLVGASMLVMLLLDYLFARQRQA</sequence>
<feature type="transmembrane region" description="Helical" evidence="1">
    <location>
        <begin position="143"/>
        <end position="171"/>
    </location>
</feature>
<reference evidence="2 3" key="1">
    <citation type="journal article" date="2015" name="Genome Announc.">
        <title>Genome Sequence of Mushroom Soft-Rot Pathogen Janthinobacterium agaricidamnosum.</title>
        <authorList>
            <person name="Graupner K."/>
            <person name="Lackner G."/>
            <person name="Hertweck C."/>
        </authorList>
    </citation>
    <scope>NUCLEOTIDE SEQUENCE [LARGE SCALE GENOMIC DNA]</scope>
    <source>
        <strain evidence="3">NBRC 102515 / DSM 9628</strain>
    </source>
</reference>
<organism evidence="2 3">
    <name type="scientific">Janthinobacterium agaricidamnosum NBRC 102515 = DSM 9628</name>
    <dbReference type="NCBI Taxonomy" id="1349767"/>
    <lineage>
        <taxon>Bacteria</taxon>
        <taxon>Pseudomonadati</taxon>
        <taxon>Pseudomonadota</taxon>
        <taxon>Betaproteobacteria</taxon>
        <taxon>Burkholderiales</taxon>
        <taxon>Oxalobacteraceae</taxon>
        <taxon>Janthinobacterium</taxon>
    </lineage>
</organism>
<proteinExistence type="predicted"/>
<gene>
    <name evidence="2" type="ORF">GJA_3029</name>
</gene>